<dbReference type="EMBL" id="LSDT01000046">
    <property type="protein sequence ID" value="KXB90571.1"/>
    <property type="molecule type" value="Genomic_DNA"/>
</dbReference>
<sequence length="67" mass="7514">MGKAYRPYFRTIFIIIDMKKIIKRIGKDFLSIVVLWITSLAANGHINTLTIITGIGVIGYLAYKVGI</sequence>
<dbReference type="AlphaFoldDB" id="A0A134CEF3"/>
<feature type="transmembrane region" description="Helical" evidence="1">
    <location>
        <begin position="44"/>
        <end position="63"/>
    </location>
</feature>
<evidence type="ECO:0000313" key="3">
    <source>
        <dbReference type="Proteomes" id="UP000070160"/>
    </source>
</evidence>
<evidence type="ECO:0000256" key="1">
    <source>
        <dbReference type="SAM" id="Phobius"/>
    </source>
</evidence>
<keyword evidence="1" id="KW-1133">Transmembrane helix</keyword>
<keyword evidence="3" id="KW-1185">Reference proteome</keyword>
<organism evidence="2 3">
    <name type="scientific">Megasphaera hutchinsoni</name>
    <dbReference type="NCBI Taxonomy" id="1588748"/>
    <lineage>
        <taxon>Bacteria</taxon>
        <taxon>Bacillati</taxon>
        <taxon>Bacillota</taxon>
        <taxon>Negativicutes</taxon>
        <taxon>Veillonellales</taxon>
        <taxon>Veillonellaceae</taxon>
        <taxon>Megasphaera</taxon>
    </lineage>
</organism>
<reference evidence="3" key="1">
    <citation type="submission" date="2016-01" db="EMBL/GenBank/DDBJ databases">
        <authorList>
            <person name="Mitreva M."/>
            <person name="Pepin K.H."/>
            <person name="Mihindukulasuriya K.A."/>
            <person name="Fulton R."/>
            <person name="Fronick C."/>
            <person name="O'Laughlin M."/>
            <person name="Miner T."/>
            <person name="Herter B."/>
            <person name="Rosa B.A."/>
            <person name="Cordes M."/>
            <person name="Tomlinson C."/>
            <person name="Wollam A."/>
            <person name="Palsikar V.B."/>
            <person name="Mardis E.R."/>
            <person name="Wilson R.K."/>
        </authorList>
    </citation>
    <scope>NUCLEOTIDE SEQUENCE [LARGE SCALE GENOMIC DNA]</scope>
    <source>
        <strain evidence="3">KA00182</strain>
    </source>
</reference>
<gene>
    <name evidence="2" type="ORF">HMPREF3182_01326</name>
</gene>
<protein>
    <submittedName>
        <fullName evidence="2">Uncharacterized protein</fullName>
    </submittedName>
</protein>
<dbReference type="PATRIC" id="fig|1588748.3.peg.1282"/>
<keyword evidence="1" id="KW-0812">Transmembrane</keyword>
<accession>A0A134CEF3</accession>
<dbReference type="Proteomes" id="UP000070160">
    <property type="component" value="Unassembled WGS sequence"/>
</dbReference>
<keyword evidence="1" id="KW-0472">Membrane</keyword>
<name>A0A134CEF3_9FIRM</name>
<evidence type="ECO:0000313" key="2">
    <source>
        <dbReference type="EMBL" id="KXB90571.1"/>
    </source>
</evidence>
<dbReference type="STRING" id="1588748.HMPREF3182_01326"/>
<comment type="caution">
    <text evidence="2">The sequence shown here is derived from an EMBL/GenBank/DDBJ whole genome shotgun (WGS) entry which is preliminary data.</text>
</comment>
<proteinExistence type="predicted"/>